<evidence type="ECO:0000256" key="4">
    <source>
        <dbReference type="ARBA" id="ARBA00023163"/>
    </source>
</evidence>
<gene>
    <name evidence="8" type="ORF">BG006_005545</name>
</gene>
<dbReference type="Pfam" id="PF24101">
    <property type="entry name" value="WHD_GTF3C1"/>
    <property type="match status" value="1"/>
</dbReference>
<organism evidence="8 9">
    <name type="scientific">Podila minutissima</name>
    <dbReference type="NCBI Taxonomy" id="64525"/>
    <lineage>
        <taxon>Eukaryota</taxon>
        <taxon>Fungi</taxon>
        <taxon>Fungi incertae sedis</taxon>
        <taxon>Mucoromycota</taxon>
        <taxon>Mortierellomycotina</taxon>
        <taxon>Mortierellomycetes</taxon>
        <taxon>Mortierellales</taxon>
        <taxon>Mortierellaceae</taxon>
        <taxon>Podila</taxon>
    </lineage>
</organism>
<dbReference type="PROSITE" id="PS50090">
    <property type="entry name" value="MYB_LIKE"/>
    <property type="match status" value="1"/>
</dbReference>
<reference evidence="8" key="1">
    <citation type="journal article" date="2020" name="Fungal Divers.">
        <title>Resolving the Mortierellaceae phylogeny through synthesis of multi-gene phylogenetics and phylogenomics.</title>
        <authorList>
            <person name="Vandepol N."/>
            <person name="Liber J."/>
            <person name="Desiro A."/>
            <person name="Na H."/>
            <person name="Kennedy M."/>
            <person name="Barry K."/>
            <person name="Grigoriev I.V."/>
            <person name="Miller A.N."/>
            <person name="O'Donnell K."/>
            <person name="Stajich J.E."/>
            <person name="Bonito G."/>
        </authorList>
    </citation>
    <scope>NUCLEOTIDE SEQUENCE</scope>
    <source>
        <strain evidence="8">NVP1</strain>
    </source>
</reference>
<proteinExistence type="predicted"/>
<accession>A0A9P5SKP8</accession>
<dbReference type="PANTHER" id="PTHR15180:SF1">
    <property type="entry name" value="GENERAL TRANSCRIPTION FACTOR 3C POLYPEPTIDE 1"/>
    <property type="match status" value="1"/>
</dbReference>
<keyword evidence="9" id="KW-1185">Reference proteome</keyword>
<dbReference type="GO" id="GO:0000127">
    <property type="term" value="C:transcription factor TFIIIC complex"/>
    <property type="evidence" value="ECO:0007669"/>
    <property type="project" value="InterPro"/>
</dbReference>
<feature type="compositionally biased region" description="Polar residues" evidence="6">
    <location>
        <begin position="504"/>
        <end position="525"/>
    </location>
</feature>
<feature type="compositionally biased region" description="Low complexity" evidence="6">
    <location>
        <begin position="476"/>
        <end position="499"/>
    </location>
</feature>
<dbReference type="Pfam" id="PF04182">
    <property type="entry name" value="B-block_TFIIIC"/>
    <property type="match status" value="1"/>
</dbReference>
<dbReference type="GO" id="GO:0006384">
    <property type="term" value="P:transcription initiation at RNA polymerase III promoter"/>
    <property type="evidence" value="ECO:0007669"/>
    <property type="project" value="InterPro"/>
</dbReference>
<dbReference type="InterPro" id="IPR035625">
    <property type="entry name" value="Tfc3-like_eWH"/>
</dbReference>
<protein>
    <recommendedName>
        <fullName evidence="7">Myb-like domain-containing protein</fullName>
    </recommendedName>
</protein>
<evidence type="ECO:0000259" key="7">
    <source>
        <dbReference type="PROSITE" id="PS50090"/>
    </source>
</evidence>
<dbReference type="InterPro" id="IPR001005">
    <property type="entry name" value="SANT/Myb"/>
</dbReference>
<feature type="compositionally biased region" description="Basic residues" evidence="6">
    <location>
        <begin position="1106"/>
        <end position="1119"/>
    </location>
</feature>
<feature type="region of interest" description="Disordered" evidence="6">
    <location>
        <begin position="1496"/>
        <end position="1533"/>
    </location>
</feature>
<dbReference type="EMBL" id="JAAAUY010000312">
    <property type="protein sequence ID" value="KAF9331604.1"/>
    <property type="molecule type" value="Genomic_DNA"/>
</dbReference>
<dbReference type="GO" id="GO:0005634">
    <property type="term" value="C:nucleus"/>
    <property type="evidence" value="ECO:0007669"/>
    <property type="project" value="UniProtKB-SubCell"/>
</dbReference>
<evidence type="ECO:0000313" key="9">
    <source>
        <dbReference type="Proteomes" id="UP000696485"/>
    </source>
</evidence>
<dbReference type="InterPro" id="IPR044210">
    <property type="entry name" value="Tfc3-like"/>
</dbReference>
<evidence type="ECO:0000256" key="6">
    <source>
        <dbReference type="SAM" id="MobiDB-lite"/>
    </source>
</evidence>
<dbReference type="InterPro" id="IPR056467">
    <property type="entry name" value="eWH_GTF3C1"/>
</dbReference>
<evidence type="ECO:0000313" key="8">
    <source>
        <dbReference type="EMBL" id="KAF9331604.1"/>
    </source>
</evidence>
<comment type="subcellular location">
    <subcellularLocation>
        <location evidence="1">Nucleus</location>
    </subcellularLocation>
</comment>
<name>A0A9P5SKP8_9FUNG</name>
<evidence type="ECO:0000256" key="2">
    <source>
        <dbReference type="ARBA" id="ARBA00022553"/>
    </source>
</evidence>
<feature type="region of interest" description="Disordered" evidence="6">
    <location>
        <begin position="1087"/>
        <end position="1120"/>
    </location>
</feature>
<sequence>MDDLVLHVQTEIALDGNSGCSWDRFWYLVDEFLQRKGNLAATVPAAGANSHLSGRSDERFRQFFWNNFKEEEGSIIYKTKESNVSHPNADHSRASYVSIEGATEFSDEELDYQAIGDETKQRIRIAATTDRIQVALLGHSGSTEFKSEMGYQALQMITASREYGVTQIQMAKEMGLDPRSMFHFIKVLIAQKLVVKIPVTTGGTYTLLCLHKKFASQNSGFIAMNGAEATGKKGTSRPLVSTDTGARFEGLLKTDSRRVSFYSALVKQTITELLNQAKNRIMTVEDLATALDLGDMTIVQNRWFNRQIDLLCRLKYVKRVHVPNKYRCIQLIRVFGNGTIGDGGEKANLKAFMSDDSMQSGICVDTCIEQQVYQSIKDAGKAGIVATEIAKELNKLNRRLLAKILESLVKASEWEPEPLVHRIVEFVGRERRYRYYSTIAFNSTVGQEHKDYIDKAKLQTPTAKPRGKKGKRKATTTEPANVTTTNTPAPDTTAASTETVGPSVPNQNVQPSETSQAIEPSSNVQGGELHGQDASTSAEPAGLTVNAPGALLAPEKFISIALLQRRKVIMTIMEQKRMVEIHATLVAEFHRQKNILFPGDQENVMTDRRTIFRAITVLETEGLLKVYKVDNVPMVGGGTCKKQFCLLPDISPDSEEVKQFVRDCSSRQMLYGSLANKPVKRIERMEVEVESLDQMASRLGSEFTGINIPFSELGAVTPASKLREEGKSKLHMLGADFEGSQFAIQYGWFRAKMLRALVFHRFILDKLTVHDSNLYPYPGHPHILSTAPLLEVMPLRVFLQVVGIMIEPPTPECKKFLEENRMSNLPLQSLPSHTAFLALPSPAFTKRLREALEILDALGLVSPLDEHQNIARSTGPLEYSSNHLVFHTHYEIFLEVPAPLDPIDPNDLEWNLEGRKRYTLTSVKECRDFWVDLQVTASAMTFNGEVHVRYKSQNYSWDKIRRNFLHNLCNRRIWTDPIRITAGQQRILLSYASQQSMFIPVANLALLAQISTETALAKEHIVRFYKALMASWKRTAKIQAKVKAEKEAAKIKRRRPVRLRQVRMVVPVEDKSADVIEAEARDSIRRRGLLGTDDPANPRGLGRGGRYSKKGKRKKRAKRTTWTAEDEDTLLMSTAIVRYIAAASNVRFSWFAPARCMPFTSNKTVEICRHRYSKLMRVEVTAQRLEYYRMAFAHLYPEIAKKFTIDTTNLVEYDPNPVLNYFRHKLNNPPDDLADLPQPLQTHQYAVRQHEPFASVYVEERIYKEESWHRQLLMLNLLPFTLRSMNPKELNYSQEELSSPRTVTVDTPMGVGSAIKSEIQLRDEHLVHQNAVLTVIKTIYATPITRRSLDWTRAILETFDTALIQDACLRAKEWKVLVSVRGSTYRIPGQRVGRSERFTQIMAGAYPRAMSLAASDSAKLFAGLETWTFDEESSAADMMAITNDIAMDRVKLTMVPPSEPDVIKAPEAYFMNTRLTFDVMIENLGFQEKQSSPLSSCLKRADRDDEEEIAKDEGSTKRTKTIVEETEPEPARSWTEVRERTAAALEKYLGTVPDPQKRRFLQDVFTIAMASEAVGMTLIDIKASLDLGKGHEHDSDIVHAVRTLEGTSPPILLSVGTAYERYVIFGWHERWCVDYGRILRSLDSEDDEYATSETVNPMDWQPPRVWRTMDPELDRSVFEKSLHAILTMIADRPGVSKGTLQRCCYKIILAVELDEILEELERRKAITQKSGISPKPATLFSKPGKFVECHRDTIHERKVTNYFPEPGYYKYLDMDLVHAKGATHGHLGWDKEAEIRHRQETGDARLMHA</sequence>
<dbReference type="CDD" id="cd16169">
    <property type="entry name" value="Tau138_eWH"/>
    <property type="match status" value="1"/>
</dbReference>
<evidence type="ECO:0000256" key="3">
    <source>
        <dbReference type="ARBA" id="ARBA00023125"/>
    </source>
</evidence>
<feature type="compositionally biased region" description="Basic residues" evidence="6">
    <location>
        <begin position="465"/>
        <end position="474"/>
    </location>
</feature>
<dbReference type="GO" id="GO:0042791">
    <property type="term" value="P:5S class rRNA transcription by RNA polymerase III"/>
    <property type="evidence" value="ECO:0007669"/>
    <property type="project" value="TreeGrafter"/>
</dbReference>
<keyword evidence="5" id="KW-0539">Nucleus</keyword>
<feature type="domain" description="Myb-like" evidence="7">
    <location>
        <begin position="1114"/>
        <end position="1176"/>
    </location>
</feature>
<comment type="caution">
    <text evidence="8">The sequence shown here is derived from an EMBL/GenBank/DDBJ whole genome shotgun (WGS) entry which is preliminary data.</text>
</comment>
<evidence type="ECO:0000256" key="1">
    <source>
        <dbReference type="ARBA" id="ARBA00004123"/>
    </source>
</evidence>
<dbReference type="Pfam" id="PF20222">
    <property type="entry name" value="DUF6581"/>
    <property type="match status" value="1"/>
</dbReference>
<dbReference type="Proteomes" id="UP000696485">
    <property type="component" value="Unassembled WGS sequence"/>
</dbReference>
<keyword evidence="4" id="KW-0804">Transcription</keyword>
<feature type="region of interest" description="Disordered" evidence="6">
    <location>
        <begin position="456"/>
        <end position="538"/>
    </location>
</feature>
<dbReference type="GO" id="GO:0003677">
    <property type="term" value="F:DNA binding"/>
    <property type="evidence" value="ECO:0007669"/>
    <property type="project" value="UniProtKB-KW"/>
</dbReference>
<dbReference type="InterPro" id="IPR007309">
    <property type="entry name" value="TFIIIC_Bblock-bd"/>
</dbReference>
<dbReference type="PANTHER" id="PTHR15180">
    <property type="entry name" value="GENERAL TRANSCRIPTION FACTOR 3C POLYPEPTIDE 1"/>
    <property type="match status" value="1"/>
</dbReference>
<dbReference type="InterPro" id="IPR046488">
    <property type="entry name" value="Sfc3/Tfc3_C"/>
</dbReference>
<keyword evidence="3" id="KW-0238">DNA-binding</keyword>
<evidence type="ECO:0000256" key="5">
    <source>
        <dbReference type="ARBA" id="ARBA00023242"/>
    </source>
</evidence>
<keyword evidence="2" id="KW-0597">Phosphoprotein</keyword>